<gene>
    <name evidence="3" type="ORF">HNR50_003930</name>
</gene>
<keyword evidence="4" id="KW-1185">Reference proteome</keyword>
<evidence type="ECO:0000313" key="3">
    <source>
        <dbReference type="EMBL" id="MBB6482241.1"/>
    </source>
</evidence>
<proteinExistence type="predicted"/>
<dbReference type="AlphaFoldDB" id="A0A841RFS6"/>
<reference evidence="3 4" key="1">
    <citation type="submission" date="2020-08" db="EMBL/GenBank/DDBJ databases">
        <title>Genomic Encyclopedia of Type Strains, Phase IV (KMG-IV): sequencing the most valuable type-strain genomes for metagenomic binning, comparative biology and taxonomic classification.</title>
        <authorList>
            <person name="Goeker M."/>
        </authorList>
    </citation>
    <scope>NUCLEOTIDE SEQUENCE [LARGE SCALE GENOMIC DNA]</scope>
    <source>
        <strain evidence="3 4">DSM 2461</strain>
    </source>
</reference>
<dbReference type="Proteomes" id="UP000587760">
    <property type="component" value="Unassembled WGS sequence"/>
</dbReference>
<evidence type="ECO:0000256" key="2">
    <source>
        <dbReference type="SAM" id="Phobius"/>
    </source>
</evidence>
<feature type="transmembrane region" description="Helical" evidence="2">
    <location>
        <begin position="15"/>
        <end position="34"/>
    </location>
</feature>
<evidence type="ECO:0000313" key="4">
    <source>
        <dbReference type="Proteomes" id="UP000587760"/>
    </source>
</evidence>
<feature type="compositionally biased region" description="Basic and acidic residues" evidence="1">
    <location>
        <begin position="89"/>
        <end position="122"/>
    </location>
</feature>
<protein>
    <recommendedName>
        <fullName evidence="5">TonB family protein</fullName>
    </recommendedName>
</protein>
<evidence type="ECO:0008006" key="5">
    <source>
        <dbReference type="Google" id="ProtNLM"/>
    </source>
</evidence>
<keyword evidence="2" id="KW-0812">Transmembrane</keyword>
<accession>A0A841RFS6</accession>
<feature type="region of interest" description="Disordered" evidence="1">
    <location>
        <begin position="67"/>
        <end position="149"/>
    </location>
</feature>
<evidence type="ECO:0000256" key="1">
    <source>
        <dbReference type="SAM" id="MobiDB-lite"/>
    </source>
</evidence>
<dbReference type="RefSeq" id="WP_184748474.1">
    <property type="nucleotide sequence ID" value="NZ_JACHGJ010000010.1"/>
</dbReference>
<comment type="caution">
    <text evidence="3">The sequence shown here is derived from an EMBL/GenBank/DDBJ whole genome shotgun (WGS) entry which is preliminary data.</text>
</comment>
<name>A0A841RFS6_9SPIO</name>
<sequence>MKASVAVKEQRKRDFSAIGIALLIHLIVVGAYLVSDYLFIEDLVDYSGPVLIKLGRADAPEEVTDSLPAAPVENIDEPDVTTEQPVETAEERKSGTVEETVKPEERESETAREIPVAEKEAGDEGQAEQSSESRTGESGPAVADAPPAEVEKVVDVTSGKEEGNSFETTFDATPGLVSRSFGAPIYFYLPLPPVISSSVFDSLKDDPVLSTRTAEKKKGILNQYFALSDGDYYRTKQPPPQYRPELWAILAEGGYDIGVYKSVDYNLKGKRVVFTFVVEDREGMTVLSNVRFTDRTGFAEIDEAVFYGFQQATFSNSSETPIKGRFTYRFE</sequence>
<keyword evidence="2" id="KW-1133">Transmembrane helix</keyword>
<keyword evidence="2" id="KW-0472">Membrane</keyword>
<organism evidence="3 4">
    <name type="scientific">Spirochaeta isovalerica</name>
    <dbReference type="NCBI Taxonomy" id="150"/>
    <lineage>
        <taxon>Bacteria</taxon>
        <taxon>Pseudomonadati</taxon>
        <taxon>Spirochaetota</taxon>
        <taxon>Spirochaetia</taxon>
        <taxon>Spirochaetales</taxon>
        <taxon>Spirochaetaceae</taxon>
        <taxon>Spirochaeta</taxon>
    </lineage>
</organism>
<dbReference type="EMBL" id="JACHGJ010000010">
    <property type="protein sequence ID" value="MBB6482241.1"/>
    <property type="molecule type" value="Genomic_DNA"/>
</dbReference>